<feature type="transmembrane region" description="Helical" evidence="2">
    <location>
        <begin position="126"/>
        <end position="149"/>
    </location>
</feature>
<name>A0A024UM68_9STRA</name>
<dbReference type="InterPro" id="IPR015151">
    <property type="entry name" value="B-adaptin_app_sub_C"/>
</dbReference>
<dbReference type="GeneID" id="20079086"/>
<dbReference type="InterPro" id="IPR012295">
    <property type="entry name" value="TBP_dom_sf"/>
</dbReference>
<keyword evidence="2" id="KW-0812">Transmembrane</keyword>
<keyword evidence="2" id="KW-0472">Membrane</keyword>
<feature type="transmembrane region" description="Helical" evidence="2">
    <location>
        <begin position="83"/>
        <end position="105"/>
    </location>
</feature>
<feature type="compositionally biased region" description="Basic and acidic residues" evidence="1">
    <location>
        <begin position="240"/>
        <end position="253"/>
    </location>
</feature>
<evidence type="ECO:0000256" key="2">
    <source>
        <dbReference type="SAM" id="Phobius"/>
    </source>
</evidence>
<feature type="compositionally biased region" description="Low complexity" evidence="1">
    <location>
        <begin position="255"/>
        <end position="264"/>
    </location>
</feature>
<accession>A0A024UM68</accession>
<dbReference type="AlphaFoldDB" id="A0A024UM68"/>
<dbReference type="Pfam" id="PF09066">
    <property type="entry name" value="B2-adapt-app_C"/>
    <property type="match status" value="1"/>
</dbReference>
<dbReference type="GO" id="GO:0030131">
    <property type="term" value="C:clathrin adaptor complex"/>
    <property type="evidence" value="ECO:0007669"/>
    <property type="project" value="InterPro"/>
</dbReference>
<dbReference type="GO" id="GO:0016192">
    <property type="term" value="P:vesicle-mediated transport"/>
    <property type="evidence" value="ECO:0007669"/>
    <property type="project" value="InterPro"/>
</dbReference>
<feature type="transmembrane region" description="Helical" evidence="2">
    <location>
        <begin position="161"/>
        <end position="181"/>
    </location>
</feature>
<gene>
    <name evidence="4" type="ORF">H310_02036</name>
</gene>
<sequence>MAKKQVPKRTFTHRHAPKTVEISYEEYSHNKNEILGKIYRRLFWLACVATACGLIELVVYIVITTKYPTTLEFRRPVLGVALKSVYLIYWGMSSVVCAHGYHLHLKWRHFLEDGTHLVMHCRLFEVLGLGWFFTASWLLGGIFHSFGFIDISIIGANMLNILYAIAIATLLLQFVLCPWFFKTIHSKTTQIDDIYCAEFLGKTKIKHVNVEPLTDLNDIPSDNEHDVNDIHVSDSSSDGEASHRHDNSNHADDNTGPTTASPPAAAFSIDTKKTLQKSAFWEAWKSTDVAGSFSCTFKNKPPTLVQVTKHLNANGFHVVSSNSSNDVVEVFLYAHQTTSTVPFLAEFIFVFPRRFFQTTFKCETKDMAGEFVKRFQLHQLMDTDD</sequence>
<dbReference type="eggNOG" id="KOG2823">
    <property type="taxonomic scope" value="Eukaryota"/>
</dbReference>
<dbReference type="GO" id="GO:0006886">
    <property type="term" value="P:intracellular protein transport"/>
    <property type="evidence" value="ECO:0007669"/>
    <property type="project" value="InterPro"/>
</dbReference>
<evidence type="ECO:0000313" key="4">
    <source>
        <dbReference type="EMBL" id="ETW07546.1"/>
    </source>
</evidence>
<feature type="region of interest" description="Disordered" evidence="1">
    <location>
        <begin position="217"/>
        <end position="264"/>
    </location>
</feature>
<feature type="domain" description="Beta-adaptin appendage C-terminal subdomain" evidence="3">
    <location>
        <begin position="273"/>
        <end position="376"/>
    </location>
</feature>
<dbReference type="RefSeq" id="XP_008863639.1">
    <property type="nucleotide sequence ID" value="XM_008865417.1"/>
</dbReference>
<dbReference type="VEuPathDB" id="FungiDB:H310_02036"/>
<feature type="transmembrane region" description="Helical" evidence="2">
    <location>
        <begin position="42"/>
        <end position="63"/>
    </location>
</feature>
<evidence type="ECO:0000259" key="3">
    <source>
        <dbReference type="Pfam" id="PF09066"/>
    </source>
</evidence>
<dbReference type="Gene3D" id="3.30.310.10">
    <property type="entry name" value="TATA-Binding Protein"/>
    <property type="match status" value="1"/>
</dbReference>
<reference evidence="4" key="1">
    <citation type="submission" date="2013-12" db="EMBL/GenBank/DDBJ databases">
        <title>The Genome Sequence of Aphanomyces invadans NJM9701.</title>
        <authorList>
            <consortium name="The Broad Institute Genomics Platform"/>
            <person name="Russ C."/>
            <person name="Tyler B."/>
            <person name="van West P."/>
            <person name="Dieguez-Uribeondo J."/>
            <person name="Young S.K."/>
            <person name="Zeng Q."/>
            <person name="Gargeya S."/>
            <person name="Fitzgerald M."/>
            <person name="Abouelleil A."/>
            <person name="Alvarado L."/>
            <person name="Chapman S.B."/>
            <person name="Gainer-Dewar J."/>
            <person name="Goldberg J."/>
            <person name="Griggs A."/>
            <person name="Gujja S."/>
            <person name="Hansen M."/>
            <person name="Howarth C."/>
            <person name="Imamovic A."/>
            <person name="Ireland A."/>
            <person name="Larimer J."/>
            <person name="McCowan C."/>
            <person name="Murphy C."/>
            <person name="Pearson M."/>
            <person name="Poon T.W."/>
            <person name="Priest M."/>
            <person name="Roberts A."/>
            <person name="Saif S."/>
            <person name="Shea T."/>
            <person name="Sykes S."/>
            <person name="Wortman J."/>
            <person name="Nusbaum C."/>
            <person name="Birren B."/>
        </authorList>
    </citation>
    <scope>NUCLEOTIDE SEQUENCE [LARGE SCALE GENOMIC DNA]</scope>
    <source>
        <strain evidence="4">NJM9701</strain>
    </source>
</reference>
<protein>
    <recommendedName>
        <fullName evidence="3">Beta-adaptin appendage C-terminal subdomain domain-containing protein</fullName>
    </recommendedName>
</protein>
<dbReference type="OrthoDB" id="5072at2759"/>
<evidence type="ECO:0000256" key="1">
    <source>
        <dbReference type="SAM" id="MobiDB-lite"/>
    </source>
</evidence>
<feature type="compositionally biased region" description="Basic and acidic residues" evidence="1">
    <location>
        <begin position="222"/>
        <end position="232"/>
    </location>
</feature>
<dbReference type="STRING" id="157072.A0A024UM68"/>
<organism evidence="4">
    <name type="scientific">Aphanomyces invadans</name>
    <dbReference type="NCBI Taxonomy" id="157072"/>
    <lineage>
        <taxon>Eukaryota</taxon>
        <taxon>Sar</taxon>
        <taxon>Stramenopiles</taxon>
        <taxon>Oomycota</taxon>
        <taxon>Saprolegniomycetes</taxon>
        <taxon>Saprolegniales</taxon>
        <taxon>Verrucalvaceae</taxon>
        <taxon>Aphanomyces</taxon>
    </lineage>
</organism>
<dbReference type="EMBL" id="KI913954">
    <property type="protein sequence ID" value="ETW07546.1"/>
    <property type="molecule type" value="Genomic_DNA"/>
</dbReference>
<keyword evidence="2" id="KW-1133">Transmembrane helix</keyword>
<proteinExistence type="predicted"/>